<keyword evidence="4" id="KW-0507">mRNA processing</keyword>
<dbReference type="Proteomes" id="UP001497392">
    <property type="component" value="Unassembled WGS sequence"/>
</dbReference>
<sequence>MQGTELHGQGLTHLLQSPEASTLNLNVLRRINPDIKQVLACANHVALYDFDRSQHRWVRKEVEGSFFLIEKTLSPFHQIIILNKKNADNFVEDVVPDLGFELTLPYIMYRNRTDEVIGVWFYEEEEAKKVALLLHQITENYRAAGVTAIKTFGCGQVEQRQPAVIATAAIPATNISLEDKATQPDQEAGFWDKPIKQPASGIQGALLVDRRRPTHENASEKLFANVKVPDSFSIPTSSPMPLVSLQSASAANRSDTEAIQALDTGATSLGDERGSSKAAPPPHAPRPALLTPKFLANAKVQLKSHAASSKLAELQPTVQQLETSGALLDPEMPMEQDDTSLLRFFAAGSRSTSTQGAGPPLGARDRLRRAITALSQSDAFIDALAKELESAGLLH</sequence>
<dbReference type="InterPro" id="IPR010334">
    <property type="entry name" value="Dcp1"/>
</dbReference>
<evidence type="ECO:0000313" key="7">
    <source>
        <dbReference type="Proteomes" id="UP001497392"/>
    </source>
</evidence>
<dbReference type="EMBL" id="CAXHTA020000015">
    <property type="protein sequence ID" value="CAL5226047.1"/>
    <property type="molecule type" value="Genomic_DNA"/>
</dbReference>
<evidence type="ECO:0000256" key="4">
    <source>
        <dbReference type="ARBA" id="ARBA00022664"/>
    </source>
</evidence>
<evidence type="ECO:0000256" key="1">
    <source>
        <dbReference type="ARBA" id="ARBA00004496"/>
    </source>
</evidence>
<keyword evidence="3" id="KW-0963">Cytoplasm</keyword>
<evidence type="ECO:0000256" key="5">
    <source>
        <dbReference type="SAM" id="MobiDB-lite"/>
    </source>
</evidence>
<comment type="subcellular location">
    <subcellularLocation>
        <location evidence="1">Cytoplasm</location>
    </subcellularLocation>
</comment>
<proteinExistence type="inferred from homology"/>
<comment type="similarity">
    <text evidence="2">Belongs to the DCP1 family.</text>
</comment>
<dbReference type="SUPFAM" id="SSF50729">
    <property type="entry name" value="PH domain-like"/>
    <property type="match status" value="1"/>
</dbReference>
<accession>A0ABP1G1G5</accession>
<dbReference type="InterPro" id="IPR011993">
    <property type="entry name" value="PH-like_dom_sf"/>
</dbReference>
<gene>
    <name evidence="6" type="primary">g8859</name>
    <name evidence="6" type="ORF">VP750_LOCUS7953</name>
</gene>
<dbReference type="Pfam" id="PF06058">
    <property type="entry name" value="DCP1"/>
    <property type="match status" value="1"/>
</dbReference>
<dbReference type="CDD" id="cd13182">
    <property type="entry name" value="EVH1-like_Dcp1"/>
    <property type="match status" value="1"/>
</dbReference>
<protein>
    <submittedName>
        <fullName evidence="6">G8859 protein</fullName>
    </submittedName>
</protein>
<evidence type="ECO:0000313" key="6">
    <source>
        <dbReference type="EMBL" id="CAL5226047.1"/>
    </source>
</evidence>
<dbReference type="Gene3D" id="2.30.29.30">
    <property type="entry name" value="Pleckstrin-homology domain (PH domain)/Phosphotyrosine-binding domain (PTB)"/>
    <property type="match status" value="1"/>
</dbReference>
<evidence type="ECO:0000256" key="3">
    <source>
        <dbReference type="ARBA" id="ARBA00022490"/>
    </source>
</evidence>
<dbReference type="PANTHER" id="PTHR16290:SF0">
    <property type="entry name" value="DECAPPING PROTEIN 1, ISOFORM A"/>
    <property type="match status" value="1"/>
</dbReference>
<organism evidence="6 7">
    <name type="scientific">Coccomyxa viridis</name>
    <dbReference type="NCBI Taxonomy" id="1274662"/>
    <lineage>
        <taxon>Eukaryota</taxon>
        <taxon>Viridiplantae</taxon>
        <taxon>Chlorophyta</taxon>
        <taxon>core chlorophytes</taxon>
        <taxon>Trebouxiophyceae</taxon>
        <taxon>Trebouxiophyceae incertae sedis</taxon>
        <taxon>Coccomyxaceae</taxon>
        <taxon>Coccomyxa</taxon>
    </lineage>
</organism>
<dbReference type="PANTHER" id="PTHR16290">
    <property type="entry name" value="TRANSCRIPTION FACTOR SMIF DECAPPING ENZYME DCP1"/>
    <property type="match status" value="1"/>
</dbReference>
<comment type="caution">
    <text evidence="6">The sequence shown here is derived from an EMBL/GenBank/DDBJ whole genome shotgun (WGS) entry which is preliminary data.</text>
</comment>
<name>A0ABP1G1G5_9CHLO</name>
<reference evidence="6 7" key="1">
    <citation type="submission" date="2024-06" db="EMBL/GenBank/DDBJ databases">
        <authorList>
            <person name="Kraege A."/>
            <person name="Thomma B."/>
        </authorList>
    </citation>
    <scope>NUCLEOTIDE SEQUENCE [LARGE SCALE GENOMIC DNA]</scope>
</reference>
<keyword evidence="7" id="KW-1185">Reference proteome</keyword>
<feature type="region of interest" description="Disordered" evidence="5">
    <location>
        <begin position="267"/>
        <end position="289"/>
    </location>
</feature>
<evidence type="ECO:0000256" key="2">
    <source>
        <dbReference type="ARBA" id="ARBA00008778"/>
    </source>
</evidence>